<name>A0ABX8H010_9BACT</name>
<accession>A0ABX8H010</accession>
<keyword evidence="2" id="KW-1185">Reference proteome</keyword>
<organism evidence="1 2">
    <name type="scientific">Flammeovirga kamogawensis</name>
    <dbReference type="NCBI Taxonomy" id="373891"/>
    <lineage>
        <taxon>Bacteria</taxon>
        <taxon>Pseudomonadati</taxon>
        <taxon>Bacteroidota</taxon>
        <taxon>Cytophagia</taxon>
        <taxon>Cytophagales</taxon>
        <taxon>Flammeovirgaceae</taxon>
        <taxon>Flammeovirga</taxon>
    </lineage>
</organism>
<gene>
    <name evidence="1" type="ORF">KM029_18380</name>
</gene>
<dbReference type="Proteomes" id="UP000682802">
    <property type="component" value="Chromosome 1"/>
</dbReference>
<proteinExistence type="predicted"/>
<sequence>MFKGISFTEFYDAIDIQNTTKKNFSATIQKDVKNTMSLWKHNDEQNIILNKICALNAPILTTNFDDLIPKSAQLKPFKIPYKGFTDYYPWNCYFSNKKLNNPIDGFGVWYLNGMIKYHRSIKLGLSQYMGNVERVRKMMYKNRGVIGKEDKLAKKWNGYPTWLHIIFNKSLCIIGLGLEENEVFFRWLLIERAKYFKAFPSQKKDGWYITVKKEDDSFLGKKFFLESVGIKVLEVDNYETIYKHIWQ</sequence>
<reference evidence="1 2" key="1">
    <citation type="submission" date="2021-05" db="EMBL/GenBank/DDBJ databases">
        <title>Comparative genomic studies on the polysaccharide-degrading batcterial strains of the Flammeovirga genus.</title>
        <authorList>
            <person name="Zewei F."/>
            <person name="Zheng Z."/>
            <person name="Yu L."/>
            <person name="Ruyue G."/>
            <person name="Yanhong M."/>
            <person name="Yuanyuan C."/>
            <person name="Jingyan G."/>
            <person name="Wenjun H."/>
        </authorList>
    </citation>
    <scope>NUCLEOTIDE SEQUENCE [LARGE SCALE GENOMIC DNA]</scope>
    <source>
        <strain evidence="1 2">YS10</strain>
    </source>
</reference>
<protein>
    <submittedName>
        <fullName evidence="1">SIR2 family protein</fullName>
    </submittedName>
</protein>
<dbReference type="EMBL" id="CP076128">
    <property type="protein sequence ID" value="QWG09241.1"/>
    <property type="molecule type" value="Genomic_DNA"/>
</dbReference>
<evidence type="ECO:0000313" key="1">
    <source>
        <dbReference type="EMBL" id="QWG09241.1"/>
    </source>
</evidence>
<evidence type="ECO:0000313" key="2">
    <source>
        <dbReference type="Proteomes" id="UP000682802"/>
    </source>
</evidence>